<organism evidence="1 2">
    <name type="scientific">Asterophora parasitica</name>
    <dbReference type="NCBI Taxonomy" id="117018"/>
    <lineage>
        <taxon>Eukaryota</taxon>
        <taxon>Fungi</taxon>
        <taxon>Dikarya</taxon>
        <taxon>Basidiomycota</taxon>
        <taxon>Agaricomycotina</taxon>
        <taxon>Agaricomycetes</taxon>
        <taxon>Agaricomycetidae</taxon>
        <taxon>Agaricales</taxon>
        <taxon>Tricholomatineae</taxon>
        <taxon>Lyophyllaceae</taxon>
        <taxon>Asterophora</taxon>
    </lineage>
</organism>
<reference evidence="1" key="2">
    <citation type="submission" date="2021-10" db="EMBL/GenBank/DDBJ databases">
        <title>Phylogenomics reveals ancestral predisposition of the termite-cultivated fungus Termitomyces towards a domesticated lifestyle.</title>
        <authorList>
            <person name="Auxier B."/>
            <person name="Grum-Grzhimaylo A."/>
            <person name="Cardenas M.E."/>
            <person name="Lodge J.D."/>
            <person name="Laessoe T."/>
            <person name="Pedersen O."/>
            <person name="Smith M.E."/>
            <person name="Kuyper T.W."/>
            <person name="Franco-Molano E.A."/>
            <person name="Baroni T.J."/>
            <person name="Aanen D.K."/>
        </authorList>
    </citation>
    <scope>NUCLEOTIDE SEQUENCE</scope>
    <source>
        <strain evidence="1">AP01</strain>
        <tissue evidence="1">Mycelium</tissue>
    </source>
</reference>
<dbReference type="Proteomes" id="UP000775547">
    <property type="component" value="Unassembled WGS sequence"/>
</dbReference>
<proteinExistence type="predicted"/>
<gene>
    <name evidence="1" type="ORF">DXG03_001050</name>
</gene>
<protein>
    <submittedName>
        <fullName evidence="1">Uncharacterized protein</fullName>
    </submittedName>
</protein>
<dbReference type="AlphaFoldDB" id="A0A9P7FZQ1"/>
<dbReference type="OrthoDB" id="4121058at2759"/>
<name>A0A9P7FZQ1_9AGAR</name>
<reference evidence="1" key="1">
    <citation type="submission" date="2020-07" db="EMBL/GenBank/DDBJ databases">
        <authorList>
            <person name="Nieuwenhuis M."/>
            <person name="Van De Peppel L.J.J."/>
        </authorList>
    </citation>
    <scope>NUCLEOTIDE SEQUENCE</scope>
    <source>
        <strain evidence="1">AP01</strain>
        <tissue evidence="1">Mycelium</tissue>
    </source>
</reference>
<comment type="caution">
    <text evidence="1">The sequence shown here is derived from an EMBL/GenBank/DDBJ whole genome shotgun (WGS) entry which is preliminary data.</text>
</comment>
<evidence type="ECO:0000313" key="2">
    <source>
        <dbReference type="Proteomes" id="UP000775547"/>
    </source>
</evidence>
<accession>A0A9P7FZQ1</accession>
<sequence>MKANEVAEKKVRAEWEVKQKKQEVLQRQREEALGEKRFKEKREADGMLQEFAAAGITISKGTIDGTASDNEALIKSSKKSKALRKAVVKDMDVMRKADAREVKWKGKKAKTAQKLGDPLDDKGEYRIMAPYLREQ</sequence>
<keyword evidence="2" id="KW-1185">Reference proteome</keyword>
<evidence type="ECO:0000313" key="1">
    <source>
        <dbReference type="EMBL" id="KAG5640114.1"/>
    </source>
</evidence>
<dbReference type="EMBL" id="JABCKV010001184">
    <property type="protein sequence ID" value="KAG5640114.1"/>
    <property type="molecule type" value="Genomic_DNA"/>
</dbReference>